<evidence type="ECO:0000259" key="1">
    <source>
        <dbReference type="Pfam" id="PF01208"/>
    </source>
</evidence>
<dbReference type="AlphaFoldDB" id="X1UN65"/>
<feature type="domain" description="Uroporphyrinogen decarboxylase (URO-D)" evidence="1">
    <location>
        <begin position="2"/>
        <end position="39"/>
    </location>
</feature>
<comment type="caution">
    <text evidence="2">The sequence shown here is derived from an EMBL/GenBank/DDBJ whole genome shotgun (WGS) entry which is preliminary data.</text>
</comment>
<dbReference type="InterPro" id="IPR038071">
    <property type="entry name" value="UROD/MetE-like_sf"/>
</dbReference>
<dbReference type="Pfam" id="PF01208">
    <property type="entry name" value="URO-D"/>
    <property type="match status" value="1"/>
</dbReference>
<sequence>RKTIEAYAPAGGYILAPAHNLEPDTPPRNIVAMYEAAQELGKYPIG</sequence>
<reference evidence="2" key="1">
    <citation type="journal article" date="2014" name="Front. Microbiol.">
        <title>High frequency of phylogenetically diverse reductive dehalogenase-homologous genes in deep subseafloor sedimentary metagenomes.</title>
        <authorList>
            <person name="Kawai M."/>
            <person name="Futagami T."/>
            <person name="Toyoda A."/>
            <person name="Takaki Y."/>
            <person name="Nishi S."/>
            <person name="Hori S."/>
            <person name="Arai W."/>
            <person name="Tsubouchi T."/>
            <person name="Morono Y."/>
            <person name="Uchiyama I."/>
            <person name="Ito T."/>
            <person name="Fujiyama A."/>
            <person name="Inagaki F."/>
            <person name="Takami H."/>
        </authorList>
    </citation>
    <scope>NUCLEOTIDE SEQUENCE</scope>
    <source>
        <strain evidence="2">Expedition CK06-06</strain>
    </source>
</reference>
<dbReference type="GO" id="GO:0006779">
    <property type="term" value="P:porphyrin-containing compound biosynthetic process"/>
    <property type="evidence" value="ECO:0007669"/>
    <property type="project" value="InterPro"/>
</dbReference>
<organism evidence="2">
    <name type="scientific">marine sediment metagenome</name>
    <dbReference type="NCBI Taxonomy" id="412755"/>
    <lineage>
        <taxon>unclassified sequences</taxon>
        <taxon>metagenomes</taxon>
        <taxon>ecological metagenomes</taxon>
    </lineage>
</organism>
<evidence type="ECO:0000313" key="2">
    <source>
        <dbReference type="EMBL" id="GAJ05007.1"/>
    </source>
</evidence>
<feature type="non-terminal residue" evidence="2">
    <location>
        <position position="1"/>
    </location>
</feature>
<accession>X1UN65</accession>
<dbReference type="EMBL" id="BARW01031676">
    <property type="protein sequence ID" value="GAJ05007.1"/>
    <property type="molecule type" value="Genomic_DNA"/>
</dbReference>
<name>X1UN65_9ZZZZ</name>
<gene>
    <name evidence="2" type="ORF">S12H4_50321</name>
</gene>
<proteinExistence type="predicted"/>
<dbReference type="InterPro" id="IPR000257">
    <property type="entry name" value="Uroporphyrinogen_deCOase"/>
</dbReference>
<dbReference type="Gene3D" id="3.20.20.210">
    <property type="match status" value="1"/>
</dbReference>
<dbReference type="GO" id="GO:0004853">
    <property type="term" value="F:uroporphyrinogen decarboxylase activity"/>
    <property type="evidence" value="ECO:0007669"/>
    <property type="project" value="InterPro"/>
</dbReference>
<protein>
    <recommendedName>
        <fullName evidence="1">Uroporphyrinogen decarboxylase (URO-D) domain-containing protein</fullName>
    </recommendedName>
</protein>
<dbReference type="SUPFAM" id="SSF51726">
    <property type="entry name" value="UROD/MetE-like"/>
    <property type="match status" value="1"/>
</dbReference>